<protein>
    <submittedName>
        <fullName evidence="1">YheC/YheD family protein</fullName>
    </submittedName>
</protein>
<dbReference type="Pfam" id="PF14398">
    <property type="entry name" value="ATPgrasp_YheCD"/>
    <property type="match status" value="1"/>
</dbReference>
<accession>A0A9X4KZB1</accession>
<sequence>MRKRRGTIMHGNNKMGKYRLMRKDRVAARHLPPTAIASLNAVRDMLRRYAAVYIKPSHGTGGYGIFKLARIKGGYQLRHGTRSRVYPKLEQAYAAFVKARANRIYLVQMGIPLLHYKRRPFDLRIMVQRNPKGNWEATGIVGRLAMPNKIVTNYHNGGQAFARGYAALACRPCGQTRGLQKTARRARAAGQPSFKRLFSSIPRLWHRHRHRPVAEALDHRGQFPSGPIHL</sequence>
<name>A0A9X4KZB1_9BACL</name>
<dbReference type="AlphaFoldDB" id="A0A9X4KZB1"/>
<evidence type="ECO:0000313" key="2">
    <source>
        <dbReference type="Proteomes" id="UP001153404"/>
    </source>
</evidence>
<dbReference type="EMBL" id="JAPDIA010000008">
    <property type="protein sequence ID" value="MDG0813293.1"/>
    <property type="molecule type" value="Genomic_DNA"/>
</dbReference>
<reference evidence="1" key="1">
    <citation type="submission" date="2022-10" db="EMBL/GenBank/DDBJ databases">
        <title>Comparative genomic analysis of Cohnella hashimotonis sp. nov., isolated from the International Space Station.</title>
        <authorList>
            <person name="Simpson A."/>
            <person name="Venkateswaran K."/>
        </authorList>
    </citation>
    <scope>NUCLEOTIDE SEQUENCE</scope>
    <source>
        <strain evidence="1">DSM 28161</strain>
    </source>
</reference>
<keyword evidence="2" id="KW-1185">Reference proteome</keyword>
<dbReference type="Proteomes" id="UP001153404">
    <property type="component" value="Unassembled WGS sequence"/>
</dbReference>
<organism evidence="1 2">
    <name type="scientific">Cohnella rhizosphaerae</name>
    <dbReference type="NCBI Taxonomy" id="1457232"/>
    <lineage>
        <taxon>Bacteria</taxon>
        <taxon>Bacillati</taxon>
        <taxon>Bacillota</taxon>
        <taxon>Bacilli</taxon>
        <taxon>Bacillales</taxon>
        <taxon>Paenibacillaceae</taxon>
        <taxon>Cohnella</taxon>
    </lineage>
</organism>
<comment type="caution">
    <text evidence="1">The sequence shown here is derived from an EMBL/GenBank/DDBJ whole genome shotgun (WGS) entry which is preliminary data.</text>
</comment>
<gene>
    <name evidence="1" type="ORF">OMP40_31405</name>
</gene>
<dbReference type="InterPro" id="IPR026838">
    <property type="entry name" value="YheC/D"/>
</dbReference>
<proteinExistence type="predicted"/>
<dbReference type="SUPFAM" id="SSF56059">
    <property type="entry name" value="Glutathione synthetase ATP-binding domain-like"/>
    <property type="match status" value="1"/>
</dbReference>
<evidence type="ECO:0000313" key="1">
    <source>
        <dbReference type="EMBL" id="MDG0813293.1"/>
    </source>
</evidence>